<name>A0AAV7E560_ARIFI</name>
<dbReference type="Pfam" id="PF14383">
    <property type="entry name" value="VARLMGL"/>
    <property type="match status" value="1"/>
</dbReference>
<feature type="compositionally biased region" description="Basic and acidic residues" evidence="2">
    <location>
        <begin position="195"/>
        <end position="205"/>
    </location>
</feature>
<feature type="compositionally biased region" description="Basic and acidic residues" evidence="2">
    <location>
        <begin position="130"/>
        <end position="142"/>
    </location>
</feature>
<gene>
    <name evidence="5" type="ORF">H6P81_018806</name>
</gene>
<dbReference type="InterPro" id="IPR032795">
    <property type="entry name" value="DUF3741-assoc"/>
</dbReference>
<evidence type="ECO:0000256" key="1">
    <source>
        <dbReference type="SAM" id="Coils"/>
    </source>
</evidence>
<evidence type="ECO:0000256" key="2">
    <source>
        <dbReference type="SAM" id="MobiDB-lite"/>
    </source>
</evidence>
<feature type="domain" description="DUF3741" evidence="4">
    <location>
        <begin position="110"/>
        <end position="125"/>
    </location>
</feature>
<proteinExistence type="predicted"/>
<dbReference type="InterPro" id="IPR025486">
    <property type="entry name" value="DUF4378"/>
</dbReference>
<reference evidence="5 6" key="1">
    <citation type="submission" date="2021-07" db="EMBL/GenBank/DDBJ databases">
        <title>The Aristolochia fimbriata genome: insights into angiosperm evolution, floral development and chemical biosynthesis.</title>
        <authorList>
            <person name="Jiao Y."/>
        </authorList>
    </citation>
    <scope>NUCLEOTIDE SEQUENCE [LARGE SCALE GENOMIC DNA]</scope>
    <source>
        <strain evidence="5">IBCAS-2021</strain>
        <tissue evidence="5">Leaf</tissue>
    </source>
</reference>
<comment type="caution">
    <text evidence="5">The sequence shown here is derived from an EMBL/GenBank/DDBJ whole genome shotgun (WGS) entry which is preliminary data.</text>
</comment>
<dbReference type="Pfam" id="PF14309">
    <property type="entry name" value="DUF4378"/>
    <property type="match status" value="1"/>
</dbReference>
<keyword evidence="1" id="KW-0175">Coiled coil</keyword>
<feature type="coiled-coil region" evidence="1">
    <location>
        <begin position="693"/>
        <end position="720"/>
    </location>
</feature>
<dbReference type="PANTHER" id="PTHR40836">
    <property type="entry name" value="RB1-INDUCIBLE COILED-COIL PROTEIN"/>
    <property type="match status" value="1"/>
</dbReference>
<evidence type="ECO:0000313" key="5">
    <source>
        <dbReference type="EMBL" id="KAG9442952.1"/>
    </source>
</evidence>
<feature type="compositionally biased region" description="Basic and acidic residues" evidence="2">
    <location>
        <begin position="269"/>
        <end position="284"/>
    </location>
</feature>
<evidence type="ECO:0000313" key="6">
    <source>
        <dbReference type="Proteomes" id="UP000825729"/>
    </source>
</evidence>
<accession>A0AAV7E560</accession>
<dbReference type="EMBL" id="JAINDJ010000007">
    <property type="protein sequence ID" value="KAG9442952.1"/>
    <property type="molecule type" value="Genomic_DNA"/>
</dbReference>
<evidence type="ECO:0000259" key="4">
    <source>
        <dbReference type="Pfam" id="PF14383"/>
    </source>
</evidence>
<protein>
    <recommendedName>
        <fullName evidence="7">DUF4378 domain-containing protein</fullName>
    </recommendedName>
</protein>
<dbReference type="AlphaFoldDB" id="A0AAV7E560"/>
<organism evidence="5 6">
    <name type="scientific">Aristolochia fimbriata</name>
    <name type="common">White veined hardy Dutchman's pipe vine</name>
    <dbReference type="NCBI Taxonomy" id="158543"/>
    <lineage>
        <taxon>Eukaryota</taxon>
        <taxon>Viridiplantae</taxon>
        <taxon>Streptophyta</taxon>
        <taxon>Embryophyta</taxon>
        <taxon>Tracheophyta</taxon>
        <taxon>Spermatophyta</taxon>
        <taxon>Magnoliopsida</taxon>
        <taxon>Magnoliidae</taxon>
        <taxon>Piperales</taxon>
        <taxon>Aristolochiaceae</taxon>
        <taxon>Aristolochia</taxon>
    </lineage>
</organism>
<keyword evidence="6" id="KW-1185">Reference proteome</keyword>
<evidence type="ECO:0008006" key="7">
    <source>
        <dbReference type="Google" id="ProtNLM"/>
    </source>
</evidence>
<feature type="region of interest" description="Disordered" evidence="2">
    <location>
        <begin position="177"/>
        <end position="205"/>
    </location>
</feature>
<evidence type="ECO:0000259" key="3">
    <source>
        <dbReference type="Pfam" id="PF14309"/>
    </source>
</evidence>
<feature type="region of interest" description="Disordered" evidence="2">
    <location>
        <begin position="269"/>
        <end position="291"/>
    </location>
</feature>
<sequence>MFDGMRQRFQVKVLSGSNVGLQQSPQILMTSTSRKLLRHKKHSDGFEAPRNSLELPIEASQTYHGIHETVPCTYQVKQQSLKMNAYPSGGPIKKLIEEEITKQTSSKRNVPSVVARLMGMDMLPSDVKLLEPKHEGKKDNDRSNPPLMEQLDDGSIYQSALGSKPSKEMKQDLDVHGYWQDSNQSRPRQRLRKPQAREHPQEEELQKFKKEFEAWQAAKIWERSRSVELPNYPREFDNQILAQENLHKEKVARYLNINRDVAHGLSTKFKDRPQSGLHQDEHTAKTSQPIQKEVKLNARNRVKSDEREHIPFVDFDDKCSKETPKPTRIVILKPGPERVDEIEESQASSSEMEECSIENFLEEVKERLRLEIQGKGKRITIVRGSGVETPFSERPTDPKQIARHIAKQVRENVTRDLGMNLLRSESTRSCRSEVQTDGLDSPEFINRDTRKFLSNRLRNIIESATNVSDPSFVNGNTRTACLEGEGMRTRSITEFSKIGRKSNSWEDVKIEPETITRSFRHEEMRDEQFVNGGISPRNLVRSLSAPVSGTSFGKLLLEDPHVLTGAQIRRKLEATENVVVEVSKTRRQKFNFKGKVSNLKYSFTLRGRLFGKRIQSSGESGIDEADAFKAFMTVPTVLANLGNAQENSTEVPPSPASVCSSPYEDFFRPGDHPSPVSTLDVPFVEDHPIPQAFKEISSNLHELRRQLNQLQSDRAAEEGDVSEESALLEAESVNLESQAHIYIRDVLVAAGLYDGSVTLTKPIDIRVFKEVEDSYVKRSEEGETATKNNLDSEVNRKVLFDLLNEALLVLMKPPVGRSVFMRRVHGHIMVGPRGKKLLEAVWRMLHQHIYPPTDGCHSLDSTIACDLRMTHWSGMIQDEISEIGREVELLILGDLLEEVASEMCRIIV</sequence>
<dbReference type="PANTHER" id="PTHR40836:SF4">
    <property type="entry name" value="RB1-INDUCIBLE COILED-COIL PROTEIN"/>
    <property type="match status" value="1"/>
</dbReference>
<feature type="region of interest" description="Disordered" evidence="2">
    <location>
        <begin position="130"/>
        <end position="150"/>
    </location>
</feature>
<dbReference type="Proteomes" id="UP000825729">
    <property type="component" value="Unassembled WGS sequence"/>
</dbReference>
<feature type="domain" description="DUF4378" evidence="3">
    <location>
        <begin position="740"/>
        <end position="898"/>
    </location>
</feature>